<feature type="coiled-coil region" evidence="7">
    <location>
        <begin position="29"/>
        <end position="70"/>
    </location>
</feature>
<dbReference type="GO" id="GO:0051301">
    <property type="term" value="P:cell division"/>
    <property type="evidence" value="ECO:0007669"/>
    <property type="project" value="UniProtKB-KW"/>
</dbReference>
<gene>
    <name evidence="8" type="ORF">DCW38_06790</name>
</gene>
<evidence type="ECO:0000256" key="7">
    <source>
        <dbReference type="SAM" id="Coils"/>
    </source>
</evidence>
<proteinExistence type="inferred from homology"/>
<comment type="caution">
    <text evidence="8">The sequence shown here is derived from an EMBL/GenBank/DDBJ whole genome shotgun (WGS) entry which is preliminary data.</text>
</comment>
<dbReference type="Gene3D" id="6.10.250.660">
    <property type="match status" value="1"/>
</dbReference>
<organism evidence="8 9">
    <name type="scientific">candidate division WOR-3 bacterium</name>
    <dbReference type="NCBI Taxonomy" id="2052148"/>
    <lineage>
        <taxon>Bacteria</taxon>
        <taxon>Bacteria division WOR-3</taxon>
    </lineage>
</organism>
<reference evidence="8 9" key="1">
    <citation type="journal article" date="2018" name="Nat. Biotechnol.">
        <title>A standardized bacterial taxonomy based on genome phylogeny substantially revises the tree of life.</title>
        <authorList>
            <person name="Parks D.H."/>
            <person name="Chuvochina M."/>
            <person name="Waite D.W."/>
            <person name="Rinke C."/>
            <person name="Skarshewski A."/>
            <person name="Chaumeil P.A."/>
            <person name="Hugenholtz P."/>
        </authorList>
    </citation>
    <scope>NUCLEOTIDE SEQUENCE [LARGE SCALE GENOMIC DNA]</scope>
    <source>
        <strain evidence="8">UBA9956</strain>
    </source>
</reference>
<dbReference type="InterPro" id="IPR007793">
    <property type="entry name" value="DivIVA_fam"/>
</dbReference>
<dbReference type="PANTHER" id="PTHR35794">
    <property type="entry name" value="CELL DIVISION PROTEIN DIVIVA"/>
    <property type="match status" value="1"/>
</dbReference>
<comment type="similarity">
    <text evidence="2">Belongs to the DivIVA family.</text>
</comment>
<dbReference type="NCBIfam" id="TIGR03544">
    <property type="entry name" value="DivI1A_domain"/>
    <property type="match status" value="1"/>
</dbReference>
<accession>A0A350HBF4</accession>
<evidence type="ECO:0000256" key="2">
    <source>
        <dbReference type="ARBA" id="ARBA00009008"/>
    </source>
</evidence>
<dbReference type="Pfam" id="PF05103">
    <property type="entry name" value="DivIVA"/>
    <property type="match status" value="1"/>
</dbReference>
<keyword evidence="6" id="KW-0131">Cell cycle</keyword>
<evidence type="ECO:0000256" key="6">
    <source>
        <dbReference type="ARBA" id="ARBA00023306"/>
    </source>
</evidence>
<dbReference type="EMBL" id="DMZY01000198">
    <property type="protein sequence ID" value="HAV92870.1"/>
    <property type="molecule type" value="Genomic_DNA"/>
</dbReference>
<comment type="subcellular location">
    <subcellularLocation>
        <location evidence="1">Cytoplasm</location>
    </subcellularLocation>
</comment>
<evidence type="ECO:0000256" key="3">
    <source>
        <dbReference type="ARBA" id="ARBA00022490"/>
    </source>
</evidence>
<protein>
    <recommendedName>
        <fullName evidence="10">DivIVA domain-containing protein</fullName>
    </recommendedName>
</protein>
<keyword evidence="5 7" id="KW-0175">Coiled coil</keyword>
<evidence type="ECO:0000313" key="9">
    <source>
        <dbReference type="Proteomes" id="UP000264062"/>
    </source>
</evidence>
<sequence>MEITPLDIRKQEFKKSFNGFDKHEVETFLSMIAEQMEEVLRENNSYRDQMESLHNELERYKSLERTLQDTLTSAQRSTSDLKSNSVKEAEIIKRNAMLEAENIVQSAKNEVIHLRNDIKTLITLKNNFISRFKGIIDSYIKMLDQETNEHKIEVNEINQILKEPPENIMNLGALFNHIKKEEEKDGENKRNN</sequence>
<evidence type="ECO:0000313" key="8">
    <source>
        <dbReference type="EMBL" id="HAV92870.1"/>
    </source>
</evidence>
<name>A0A350HBF4_UNCW3</name>
<evidence type="ECO:0000256" key="5">
    <source>
        <dbReference type="ARBA" id="ARBA00023054"/>
    </source>
</evidence>
<dbReference type="AlphaFoldDB" id="A0A350HBF4"/>
<evidence type="ECO:0000256" key="4">
    <source>
        <dbReference type="ARBA" id="ARBA00022618"/>
    </source>
</evidence>
<evidence type="ECO:0000256" key="1">
    <source>
        <dbReference type="ARBA" id="ARBA00004496"/>
    </source>
</evidence>
<dbReference type="InterPro" id="IPR019933">
    <property type="entry name" value="DivIVA_domain"/>
</dbReference>
<dbReference type="PANTHER" id="PTHR35794:SF2">
    <property type="entry name" value="CELL DIVISION PROTEIN DIVIVA"/>
    <property type="match status" value="1"/>
</dbReference>
<keyword evidence="4" id="KW-0132">Cell division</keyword>
<dbReference type="GO" id="GO:0005737">
    <property type="term" value="C:cytoplasm"/>
    <property type="evidence" value="ECO:0007669"/>
    <property type="project" value="UniProtKB-SubCell"/>
</dbReference>
<keyword evidence="3" id="KW-0963">Cytoplasm</keyword>
<evidence type="ECO:0008006" key="10">
    <source>
        <dbReference type="Google" id="ProtNLM"/>
    </source>
</evidence>
<dbReference type="Proteomes" id="UP000264062">
    <property type="component" value="Unassembled WGS sequence"/>
</dbReference>